<evidence type="ECO:0000313" key="5">
    <source>
        <dbReference type="Proteomes" id="UP000295399"/>
    </source>
</evidence>
<dbReference type="Proteomes" id="UP000295399">
    <property type="component" value="Unassembled WGS sequence"/>
</dbReference>
<organism evidence="4 5">
    <name type="scientific">Rhodothalassium salexigens DSM 2132</name>
    <dbReference type="NCBI Taxonomy" id="1188247"/>
    <lineage>
        <taxon>Bacteria</taxon>
        <taxon>Pseudomonadati</taxon>
        <taxon>Pseudomonadota</taxon>
        <taxon>Alphaproteobacteria</taxon>
        <taxon>Rhodothalassiales</taxon>
        <taxon>Rhodothalassiaceae</taxon>
        <taxon>Rhodothalassium</taxon>
    </lineage>
</organism>
<keyword evidence="1" id="KW-0732">Signal</keyword>
<sequence>MPYPPAPTRQPRLRRSLALAVALGLALPALGPAGFEPAARAAQADDAAPATVADLVGGQAAQRGLVDVYANPAQGTVHLALPAPGADGVIGRYLYTARLARGLGSNPVGLDRAGAQTTHILRLSRIGDKVVAEAENPRYRATAGGMEARSVSGSFATSVLWAAPIAATRDDGALLVDARGLLVRDAVGIARRLAQAGQGRFSLDPERSFARADRVLVFPENIEAQALLTFTSDEPGAEVYQTAPDATQITLGVHHSLVALPAPGFRPRAWDPRTGSIAPLSYADYSAPLDAPLITRLARRHRLEKRDPAADRSPVKEPIVYYVDPATPEPVKSALIEGASWWAEAFEAAGFEDAYRVEVLPDDAHPLDIRYNMINWVHRQTRGWSYGGAVVDPRTGEIVKGNVMLGSLRVRQDRMIFEALLGAEASGRGGANDPVQVALARIRQLSAHEVGHTLGLAHNFAASTYGRASVMDYPAPKIAIAEDGTLDLSDAYGVGVGAWDKFAIRRLYAPVPPGRDEAAWLDDLAADAHAQGMVYVTDSNARTVDTAHPLASLWDNGPDPVRELAHLLQVRRIGLDGFGARALADGRDQSDLRRAFVPLYLFHRYQVAATAKVLGGRRFAYKTAGDDRPEVGMVSAARQHEALTALIRTLSPEVLAIDQRLAKAMTPRHGRSMDLPFEREVFASHAGEIFDRWSAVDVAAGLTLDAILHPARAARLIDQHVADADLPGLEQVFARLDAALIEPWDAPATDDDATKADAETDAIRNRVALRYVVALVDLARTGGPDVRAATEAQLVALRASLTDRAAAGAPTALAITRRIAQYLDAPAPTVPALTPIAAPPGSPIGQAPLPAAVSTALRAAAPGSGLAPDWPVYETCWHCGPAR</sequence>
<feature type="chain" id="PRO_5020329784" evidence="1">
    <location>
        <begin position="32"/>
        <end position="883"/>
    </location>
</feature>
<protein>
    <submittedName>
        <fullName evidence="4">Uncharacterized protein DUF5117</fullName>
    </submittedName>
</protein>
<comment type="caution">
    <text evidence="4">The sequence shown here is derived from an EMBL/GenBank/DDBJ whole genome shotgun (WGS) entry which is preliminary data.</text>
</comment>
<dbReference type="PROSITE" id="PS51318">
    <property type="entry name" value="TAT"/>
    <property type="match status" value="1"/>
</dbReference>
<proteinExistence type="predicted"/>
<dbReference type="GO" id="GO:0008237">
    <property type="term" value="F:metallopeptidase activity"/>
    <property type="evidence" value="ECO:0007669"/>
    <property type="project" value="InterPro"/>
</dbReference>
<evidence type="ECO:0000256" key="1">
    <source>
        <dbReference type="SAM" id="SignalP"/>
    </source>
</evidence>
<dbReference type="InterPro" id="IPR032534">
    <property type="entry name" value="EcxA_zinc-bd"/>
</dbReference>
<dbReference type="Pfam" id="PF17148">
    <property type="entry name" value="DUF5117"/>
    <property type="match status" value="1"/>
</dbReference>
<feature type="domain" description="EcxA zinc-binding" evidence="2">
    <location>
        <begin position="432"/>
        <end position="744"/>
    </location>
</feature>
<dbReference type="SUPFAM" id="SSF55486">
    <property type="entry name" value="Metalloproteases ('zincins'), catalytic domain"/>
    <property type="match status" value="1"/>
</dbReference>
<accession>A0A4R2PPC1</accession>
<name>A0A4R2PPC1_RHOSA</name>
<dbReference type="InterPro" id="IPR024079">
    <property type="entry name" value="MetalloPept_cat_dom_sf"/>
</dbReference>
<evidence type="ECO:0000313" key="4">
    <source>
        <dbReference type="EMBL" id="TCP37612.1"/>
    </source>
</evidence>
<dbReference type="InterPro" id="IPR033413">
    <property type="entry name" value="DUF5117"/>
</dbReference>
<feature type="domain" description="DUF5117" evidence="3">
    <location>
        <begin position="118"/>
        <end position="306"/>
    </location>
</feature>
<dbReference type="Pfam" id="PF16313">
    <property type="entry name" value="DUF4953"/>
    <property type="match status" value="1"/>
</dbReference>
<dbReference type="InParanoid" id="A0A4R2PPC1"/>
<evidence type="ECO:0000259" key="2">
    <source>
        <dbReference type="Pfam" id="PF16313"/>
    </source>
</evidence>
<evidence type="ECO:0000259" key="3">
    <source>
        <dbReference type="Pfam" id="PF17148"/>
    </source>
</evidence>
<dbReference type="InterPro" id="IPR034032">
    <property type="entry name" value="Zn_MMP-like_bac"/>
</dbReference>
<dbReference type="Gene3D" id="3.40.390.10">
    <property type="entry name" value="Collagenase (Catalytic Domain)"/>
    <property type="match status" value="1"/>
</dbReference>
<feature type="signal peptide" evidence="1">
    <location>
        <begin position="1"/>
        <end position="31"/>
    </location>
</feature>
<dbReference type="CDD" id="cd04276">
    <property type="entry name" value="ZnMc_MMP_like_2"/>
    <property type="match status" value="1"/>
</dbReference>
<dbReference type="PANTHER" id="PTHR38478:SF1">
    <property type="entry name" value="ZINC DEPENDENT METALLOPROTEASE DOMAIN LIPOPROTEIN"/>
    <property type="match status" value="1"/>
</dbReference>
<dbReference type="InterPro" id="IPR006311">
    <property type="entry name" value="TAT_signal"/>
</dbReference>
<dbReference type="EMBL" id="SLXO01000002">
    <property type="protein sequence ID" value="TCP37612.1"/>
    <property type="molecule type" value="Genomic_DNA"/>
</dbReference>
<dbReference type="AlphaFoldDB" id="A0A4R2PPC1"/>
<dbReference type="PANTHER" id="PTHR38478">
    <property type="entry name" value="PEPTIDASE M1A AND M12B"/>
    <property type="match status" value="1"/>
</dbReference>
<reference evidence="4 5" key="1">
    <citation type="submission" date="2019-03" db="EMBL/GenBank/DDBJ databases">
        <title>Genomic Encyclopedia of Type Strains, Phase IV (KMG-IV): sequencing the most valuable type-strain genomes for metagenomic binning, comparative biology and taxonomic classification.</title>
        <authorList>
            <person name="Goeker M."/>
        </authorList>
    </citation>
    <scope>NUCLEOTIDE SEQUENCE [LARGE SCALE GENOMIC DNA]</scope>
    <source>
        <strain evidence="4 5">DSM 2132</strain>
    </source>
</reference>
<keyword evidence="5" id="KW-1185">Reference proteome</keyword>
<gene>
    <name evidence="4" type="ORF">EV659_10216</name>
</gene>